<dbReference type="EMBL" id="JAWJBA010000486">
    <property type="protein sequence ID" value="MDV2687244.1"/>
    <property type="molecule type" value="Genomic_DNA"/>
</dbReference>
<keyword evidence="2" id="KW-1185">Reference proteome</keyword>
<sequence>RSAPPLGEASTLTASKGSITEQVAASSTVSAGPAEAVAAGEAARPDVSEVIAAFTSQFAGAERRNLEMLL</sequence>
<reference evidence="1 2" key="1">
    <citation type="submission" date="2023-10" db="EMBL/GenBank/DDBJ databases">
        <title>Screening of Alkalihalobacillus lindianensis BZ-TG-R113 and Its Alleviation of Salt Stress on Rapeseed Growth.</title>
        <authorList>
            <person name="Zhao B."/>
            <person name="Guo T."/>
        </authorList>
    </citation>
    <scope>NUCLEOTIDE SEQUENCE [LARGE SCALE GENOMIC DNA]</scope>
    <source>
        <strain evidence="1 2">BZ-TG-R113</strain>
    </source>
</reference>
<protein>
    <submittedName>
        <fullName evidence="1">Uncharacterized protein</fullName>
    </submittedName>
</protein>
<evidence type="ECO:0000313" key="1">
    <source>
        <dbReference type="EMBL" id="MDV2687244.1"/>
    </source>
</evidence>
<evidence type="ECO:0000313" key="2">
    <source>
        <dbReference type="Proteomes" id="UP001287282"/>
    </source>
</evidence>
<dbReference type="Proteomes" id="UP001287282">
    <property type="component" value="Unassembled WGS sequence"/>
</dbReference>
<name>A0ABU3XH79_9BACI</name>
<feature type="non-terminal residue" evidence="1">
    <location>
        <position position="1"/>
    </location>
</feature>
<comment type="caution">
    <text evidence="1">The sequence shown here is derived from an EMBL/GenBank/DDBJ whole genome shotgun (WGS) entry which is preliminary data.</text>
</comment>
<gene>
    <name evidence="1" type="ORF">RYX56_23135</name>
</gene>
<accession>A0ABU3XH79</accession>
<dbReference type="RefSeq" id="WP_317124226.1">
    <property type="nucleotide sequence ID" value="NZ_JAWJBA010000486.1"/>
</dbReference>
<organism evidence="1 2">
    <name type="scientific">Alkalihalophilus lindianensis</name>
    <dbReference type="NCBI Taxonomy" id="1630542"/>
    <lineage>
        <taxon>Bacteria</taxon>
        <taxon>Bacillati</taxon>
        <taxon>Bacillota</taxon>
        <taxon>Bacilli</taxon>
        <taxon>Bacillales</taxon>
        <taxon>Bacillaceae</taxon>
        <taxon>Alkalihalophilus</taxon>
    </lineage>
</organism>
<proteinExistence type="predicted"/>